<sequence length="227" mass="23890">MLALSFLSLLLAVPAFAAPAKLTGCSVPASALQLPANQTQLVVPTTAPNYVALGVGVQNYTCSAAGTWTTAGAYAELFDISCLYNTKAWANIQDSAYDIWDKLPKSITVAELVSIFRDLNNFDVLGQHVFVTNAAGGLSPMFDFTSSGPDAGNKNAYVIAAKVGDIPAPTGPVDVDWLRLNRTSGELATTVFRVNTKAGQPPSSCAPGSPLLSVKYSAKYMFFGTLL</sequence>
<dbReference type="Proteomes" id="UP000814140">
    <property type="component" value="Unassembled WGS sequence"/>
</dbReference>
<evidence type="ECO:0000313" key="1">
    <source>
        <dbReference type="EMBL" id="KAI0066824.1"/>
    </source>
</evidence>
<organism evidence="1 2">
    <name type="scientific">Artomyces pyxidatus</name>
    <dbReference type="NCBI Taxonomy" id="48021"/>
    <lineage>
        <taxon>Eukaryota</taxon>
        <taxon>Fungi</taxon>
        <taxon>Dikarya</taxon>
        <taxon>Basidiomycota</taxon>
        <taxon>Agaricomycotina</taxon>
        <taxon>Agaricomycetes</taxon>
        <taxon>Russulales</taxon>
        <taxon>Auriscalpiaceae</taxon>
        <taxon>Artomyces</taxon>
    </lineage>
</organism>
<name>A0ACB8TEG5_9AGAM</name>
<keyword evidence="2" id="KW-1185">Reference proteome</keyword>
<protein>
    <submittedName>
        <fullName evidence="1">Uncharacterized protein</fullName>
    </submittedName>
</protein>
<comment type="caution">
    <text evidence="1">The sequence shown here is derived from an EMBL/GenBank/DDBJ whole genome shotgun (WGS) entry which is preliminary data.</text>
</comment>
<gene>
    <name evidence="1" type="ORF">BV25DRAFT_1848213</name>
</gene>
<evidence type="ECO:0000313" key="2">
    <source>
        <dbReference type="Proteomes" id="UP000814140"/>
    </source>
</evidence>
<proteinExistence type="predicted"/>
<reference evidence="1" key="1">
    <citation type="submission" date="2021-03" db="EMBL/GenBank/DDBJ databases">
        <authorList>
            <consortium name="DOE Joint Genome Institute"/>
            <person name="Ahrendt S."/>
            <person name="Looney B.P."/>
            <person name="Miyauchi S."/>
            <person name="Morin E."/>
            <person name="Drula E."/>
            <person name="Courty P.E."/>
            <person name="Chicoki N."/>
            <person name="Fauchery L."/>
            <person name="Kohler A."/>
            <person name="Kuo A."/>
            <person name="Labutti K."/>
            <person name="Pangilinan J."/>
            <person name="Lipzen A."/>
            <person name="Riley R."/>
            <person name="Andreopoulos W."/>
            <person name="He G."/>
            <person name="Johnson J."/>
            <person name="Barry K.W."/>
            <person name="Grigoriev I.V."/>
            <person name="Nagy L."/>
            <person name="Hibbett D."/>
            <person name="Henrissat B."/>
            <person name="Matheny P.B."/>
            <person name="Labbe J."/>
            <person name="Martin F."/>
        </authorList>
    </citation>
    <scope>NUCLEOTIDE SEQUENCE</scope>
    <source>
        <strain evidence="1">HHB10654</strain>
    </source>
</reference>
<reference evidence="1" key="2">
    <citation type="journal article" date="2022" name="New Phytol.">
        <title>Evolutionary transition to the ectomycorrhizal habit in the genomes of a hyperdiverse lineage of mushroom-forming fungi.</title>
        <authorList>
            <person name="Looney B."/>
            <person name="Miyauchi S."/>
            <person name="Morin E."/>
            <person name="Drula E."/>
            <person name="Courty P.E."/>
            <person name="Kohler A."/>
            <person name="Kuo A."/>
            <person name="LaButti K."/>
            <person name="Pangilinan J."/>
            <person name="Lipzen A."/>
            <person name="Riley R."/>
            <person name="Andreopoulos W."/>
            <person name="He G."/>
            <person name="Johnson J."/>
            <person name="Nolan M."/>
            <person name="Tritt A."/>
            <person name="Barry K.W."/>
            <person name="Grigoriev I.V."/>
            <person name="Nagy L.G."/>
            <person name="Hibbett D."/>
            <person name="Henrissat B."/>
            <person name="Matheny P.B."/>
            <person name="Labbe J."/>
            <person name="Martin F.M."/>
        </authorList>
    </citation>
    <scope>NUCLEOTIDE SEQUENCE</scope>
    <source>
        <strain evidence="1">HHB10654</strain>
    </source>
</reference>
<accession>A0ACB8TEG5</accession>
<dbReference type="EMBL" id="MU277191">
    <property type="protein sequence ID" value="KAI0066824.1"/>
    <property type="molecule type" value="Genomic_DNA"/>
</dbReference>